<dbReference type="InterPro" id="IPR013922">
    <property type="entry name" value="Cyclin_PHO80-like"/>
</dbReference>
<evidence type="ECO:0000313" key="4">
    <source>
        <dbReference type="Proteomes" id="UP001249851"/>
    </source>
</evidence>
<dbReference type="SUPFAM" id="SSF47954">
    <property type="entry name" value="Cyclin-like"/>
    <property type="match status" value="1"/>
</dbReference>
<dbReference type="GO" id="GO:0016538">
    <property type="term" value="F:cyclin-dependent protein serine/threonine kinase regulator activity"/>
    <property type="evidence" value="ECO:0007669"/>
    <property type="project" value="TreeGrafter"/>
</dbReference>
<dbReference type="AlphaFoldDB" id="A0AAD9Q402"/>
<reference evidence="3" key="2">
    <citation type="journal article" date="2023" name="Science">
        <title>Genomic signatures of disease resistance in endangered staghorn corals.</title>
        <authorList>
            <person name="Vollmer S.V."/>
            <person name="Selwyn J.D."/>
            <person name="Despard B.A."/>
            <person name="Roesel C.L."/>
        </authorList>
    </citation>
    <scope>NUCLEOTIDE SEQUENCE</scope>
    <source>
        <strain evidence="3">K2</strain>
    </source>
</reference>
<proteinExistence type="inferred from homology"/>
<dbReference type="GO" id="GO:0005634">
    <property type="term" value="C:nucleus"/>
    <property type="evidence" value="ECO:0007669"/>
    <property type="project" value="TreeGrafter"/>
</dbReference>
<organism evidence="3 4">
    <name type="scientific">Acropora cervicornis</name>
    <name type="common">Staghorn coral</name>
    <dbReference type="NCBI Taxonomy" id="6130"/>
    <lineage>
        <taxon>Eukaryota</taxon>
        <taxon>Metazoa</taxon>
        <taxon>Cnidaria</taxon>
        <taxon>Anthozoa</taxon>
        <taxon>Hexacorallia</taxon>
        <taxon>Scleractinia</taxon>
        <taxon>Astrocoeniina</taxon>
        <taxon>Acroporidae</taxon>
        <taxon>Acropora</taxon>
    </lineage>
</organism>
<dbReference type="EMBL" id="JARQWQ010000071">
    <property type="protein sequence ID" value="KAK2554325.1"/>
    <property type="molecule type" value="Genomic_DNA"/>
</dbReference>
<accession>A0AAD9Q402</accession>
<comment type="similarity">
    <text evidence="1">Belongs to the CNPPD1 family.</text>
</comment>
<dbReference type="Proteomes" id="UP001249851">
    <property type="component" value="Unassembled WGS sequence"/>
</dbReference>
<sequence length="423" mass="47022">MGMETFEGMCASAGKEHAEFRDRIHKSLYYGQYSDKSLPSLAVTDVAVEVLSSVTPTKEKSLGTSYAMAVSRRARISPCTLIMGVLYSERLHLKNPDALGRVTSSDLFLISMMLASKYLYDEGEDEERFNDDWARAGSKTVDEVNKLEMEFLASIDWSLFVSNEDFVDFVNRIESRVATTQGLRRGWFTYADLCTLLDNSKFLKMLTSFRSEVVKVLCACTVAYVLSISLALSITMLANHSFHEQFLTEHVTTCATDDQISGLNRLAVTTKISSHLEQSHGTNVTGLTIQEVKNKSLMEAGVTTGHNKSVHKTSLLQPITSCCSLGKSKAKFQSSCSLQSTLNSLNFPVIKDEKVVERNDILMCKCTTPGFQSCLQCDITLQEHCLLQQTMSVSFLDSHGKFRDQSDFIFSNFSQGVETATIA</sequence>
<protein>
    <recommendedName>
        <fullName evidence="2">Protein CNPPD1</fullName>
    </recommendedName>
</protein>
<gene>
    <name evidence="3" type="ORF">P5673_024335</name>
</gene>
<dbReference type="CDD" id="cd20557">
    <property type="entry name" value="CYCLIN_ScPCL1-like"/>
    <property type="match status" value="1"/>
</dbReference>
<dbReference type="GO" id="GO:0019901">
    <property type="term" value="F:protein kinase binding"/>
    <property type="evidence" value="ECO:0007669"/>
    <property type="project" value="InterPro"/>
</dbReference>
<dbReference type="GO" id="GO:0000307">
    <property type="term" value="C:cyclin-dependent protein kinase holoenzyme complex"/>
    <property type="evidence" value="ECO:0007669"/>
    <property type="project" value="TreeGrafter"/>
</dbReference>
<evidence type="ECO:0000256" key="1">
    <source>
        <dbReference type="ARBA" id="ARBA00038508"/>
    </source>
</evidence>
<evidence type="ECO:0000313" key="3">
    <source>
        <dbReference type="EMBL" id="KAK2554325.1"/>
    </source>
</evidence>
<dbReference type="Pfam" id="PF08613">
    <property type="entry name" value="Cyclin"/>
    <property type="match status" value="1"/>
</dbReference>
<dbReference type="PANTHER" id="PTHR15615">
    <property type="match status" value="1"/>
</dbReference>
<dbReference type="Gene3D" id="1.10.472.10">
    <property type="entry name" value="Cyclin-like"/>
    <property type="match status" value="1"/>
</dbReference>
<evidence type="ECO:0000256" key="2">
    <source>
        <dbReference type="ARBA" id="ARBA00040808"/>
    </source>
</evidence>
<dbReference type="PANTHER" id="PTHR15615:SF108">
    <property type="entry name" value="PROTEIN CNPPD1"/>
    <property type="match status" value="1"/>
</dbReference>
<comment type="caution">
    <text evidence="3">The sequence shown here is derived from an EMBL/GenBank/DDBJ whole genome shotgun (WGS) entry which is preliminary data.</text>
</comment>
<reference evidence="3" key="1">
    <citation type="journal article" date="2023" name="G3 (Bethesda)">
        <title>Whole genome assembly and annotation of the endangered Caribbean coral Acropora cervicornis.</title>
        <authorList>
            <person name="Selwyn J.D."/>
            <person name="Vollmer S.V."/>
        </authorList>
    </citation>
    <scope>NUCLEOTIDE SEQUENCE</scope>
    <source>
        <strain evidence="3">K2</strain>
    </source>
</reference>
<dbReference type="InterPro" id="IPR036915">
    <property type="entry name" value="Cyclin-like_sf"/>
</dbReference>
<keyword evidence="4" id="KW-1185">Reference proteome</keyword>
<name>A0AAD9Q402_ACRCE</name>